<dbReference type="PANTHER" id="PTHR35563">
    <property type="entry name" value="BARREL METAL-DEPENDENT HYDROLASE, PUTATIVE (AFU_ORTHOLOGUE AFUA_1G16240)-RELATED"/>
    <property type="match status" value="1"/>
</dbReference>
<keyword evidence="3" id="KW-1185">Reference proteome</keyword>
<dbReference type="RefSeq" id="WP_217491367.1">
    <property type="nucleotide sequence ID" value="NZ_FLOB01000013.1"/>
</dbReference>
<organism evidence="2 3">
    <name type="scientific">Marinomonas spartinae</name>
    <dbReference type="NCBI Taxonomy" id="1792290"/>
    <lineage>
        <taxon>Bacteria</taxon>
        <taxon>Pseudomonadati</taxon>
        <taxon>Pseudomonadota</taxon>
        <taxon>Gammaproteobacteria</taxon>
        <taxon>Oceanospirillales</taxon>
        <taxon>Oceanospirillaceae</taxon>
        <taxon>Marinomonas</taxon>
    </lineage>
</organism>
<proteinExistence type="predicted"/>
<dbReference type="Proteomes" id="UP000092544">
    <property type="component" value="Unassembled WGS sequence"/>
</dbReference>
<dbReference type="InterPro" id="IPR032466">
    <property type="entry name" value="Metal_Hydrolase"/>
</dbReference>
<dbReference type="Gene3D" id="3.20.20.140">
    <property type="entry name" value="Metal-dependent hydrolases"/>
    <property type="match status" value="1"/>
</dbReference>
<evidence type="ECO:0000313" key="3">
    <source>
        <dbReference type="Proteomes" id="UP000092544"/>
    </source>
</evidence>
<dbReference type="STRING" id="1792290.MSP8886_03706"/>
<dbReference type="EMBL" id="FLOB01000013">
    <property type="protein sequence ID" value="SBS36477.1"/>
    <property type="molecule type" value="Genomic_DNA"/>
</dbReference>
<dbReference type="InterPro" id="IPR052358">
    <property type="entry name" value="Aro_Compnd_Degr_Hydrolases"/>
</dbReference>
<dbReference type="PANTHER" id="PTHR35563:SF2">
    <property type="entry name" value="BARREL METAL-DEPENDENT HYDROLASE, PUTATIVE (AFU_ORTHOLOGUE AFUA_1G16240)-RELATED"/>
    <property type="match status" value="1"/>
</dbReference>
<dbReference type="SUPFAM" id="SSF51556">
    <property type="entry name" value="Metallo-dependent hydrolases"/>
    <property type="match status" value="1"/>
</dbReference>
<accession>A0A1A8TTQ4</accession>
<reference evidence="2 3" key="1">
    <citation type="submission" date="2016-06" db="EMBL/GenBank/DDBJ databases">
        <authorList>
            <person name="Kjaerup R.B."/>
            <person name="Dalgaard T.S."/>
            <person name="Juul-Madsen H.R."/>
        </authorList>
    </citation>
    <scope>NUCLEOTIDE SEQUENCE [LARGE SCALE GENOMIC DNA]</scope>
    <source>
        <strain evidence="2 3">CECT 8886</strain>
    </source>
</reference>
<dbReference type="GO" id="GO:0047554">
    <property type="term" value="F:2-pyrone-4,6-dicarboxylate lactonase activity"/>
    <property type="evidence" value="ECO:0007669"/>
    <property type="project" value="UniProtKB-EC"/>
</dbReference>
<evidence type="ECO:0000313" key="2">
    <source>
        <dbReference type="EMBL" id="SBS36477.1"/>
    </source>
</evidence>
<gene>
    <name evidence="2" type="primary">ligI_3</name>
    <name evidence="2" type="ORF">MSP8886_03706</name>
</gene>
<protein>
    <submittedName>
        <fullName evidence="2">2-pyrone-4,6-dicarbaxylate hydrolase</fullName>
        <ecNumber evidence="2">3.1.1.57</ecNumber>
    </submittedName>
</protein>
<name>A0A1A8TTQ4_9GAMM</name>
<dbReference type="AlphaFoldDB" id="A0A1A8TTQ4"/>
<dbReference type="Pfam" id="PF04909">
    <property type="entry name" value="Amidohydro_2"/>
    <property type="match status" value="1"/>
</dbReference>
<feature type="domain" description="Amidohydrolase-related" evidence="1">
    <location>
        <begin position="6"/>
        <end position="262"/>
    </location>
</feature>
<dbReference type="EC" id="3.1.1.57" evidence="2"/>
<keyword evidence="2" id="KW-0378">Hydrolase</keyword>
<dbReference type="InterPro" id="IPR006680">
    <property type="entry name" value="Amidohydro-rel"/>
</dbReference>
<evidence type="ECO:0000259" key="1">
    <source>
        <dbReference type="Pfam" id="PF04909"/>
    </source>
</evidence>
<sequence length="262" mass="29342">MKPILCDSHMHVFSRSVVPTGASYVPPAKDLNDYLEEASLGKIGRAVIIQASVDGVDNSRLVDTLTAQQAIELRGVAMIDEQTQDLESLAKAGVRALRIQDRTRLGLNDLERLPQLANRAAEVDWHVELNTEPARYSRLQALLKGLPQGQQLVLDHFGHCDPNSTSDIEGLCRLLDSGRIWVKLAPTRVSKQVGQYQDLFGLVETLASQYTERCLWGSDWPHVMTAEPLPKTSDMLDFMTRALTQEQFLACLSDNPERLYRF</sequence>